<dbReference type="OrthoDB" id="7530149at2"/>
<proteinExistence type="predicted"/>
<dbReference type="EMBL" id="AP024237">
    <property type="protein sequence ID" value="BCO34233.1"/>
    <property type="molecule type" value="Genomic_DNA"/>
</dbReference>
<name>A0A7R7TSE6_9MYCO</name>
<dbReference type="Proteomes" id="UP000595446">
    <property type="component" value="Chromosome"/>
</dbReference>
<dbReference type="InterPro" id="IPR021312">
    <property type="entry name" value="DUF2889"/>
</dbReference>
<reference evidence="2 3" key="1">
    <citation type="submission" date="2020-12" db="EMBL/GenBank/DDBJ databases">
        <title>Complete genome sequence of Mycobacterium heckeshornense JCM 15655T, closely related to a pathogenic non-tuberculous mycobacterial species Mycobacterium xenopi.</title>
        <authorList>
            <person name="Yoshida M."/>
            <person name="Fukano H."/>
            <person name="Asakura T."/>
            <person name="Suzuki M."/>
            <person name="Hoshino Y."/>
        </authorList>
    </citation>
    <scope>NUCLEOTIDE SEQUENCE [LARGE SCALE GENOMIC DNA]</scope>
    <source>
        <strain evidence="2 3">JCM 15655</strain>
    </source>
</reference>
<dbReference type="AlphaFoldDB" id="A0A7R7TSE6"/>
<evidence type="ECO:0000256" key="1">
    <source>
        <dbReference type="SAM" id="MobiDB-lite"/>
    </source>
</evidence>
<evidence type="ECO:0000313" key="3">
    <source>
        <dbReference type="Proteomes" id="UP000595446"/>
    </source>
</evidence>
<organism evidence="2 3">
    <name type="scientific">Mycobacterium heckeshornense</name>
    <dbReference type="NCBI Taxonomy" id="110505"/>
    <lineage>
        <taxon>Bacteria</taxon>
        <taxon>Bacillati</taxon>
        <taxon>Actinomycetota</taxon>
        <taxon>Actinomycetes</taxon>
        <taxon>Mycobacteriales</taxon>
        <taxon>Mycobacteriaceae</taxon>
        <taxon>Mycobacterium</taxon>
    </lineage>
</organism>
<accession>A0A7R7TSE6</accession>
<protein>
    <recommendedName>
        <fullName evidence="4">DUF2889 domain-containing protein</fullName>
    </recommendedName>
</protein>
<dbReference type="RefSeq" id="WP_099868906.1">
    <property type="nucleotide sequence ID" value="NZ_AP024237.1"/>
</dbReference>
<keyword evidence="3" id="KW-1185">Reference proteome</keyword>
<dbReference type="Pfam" id="PF11136">
    <property type="entry name" value="DUF2889"/>
    <property type="match status" value="1"/>
</dbReference>
<sequence>MNATELGTPRFGLHPLHGIHEPTQSTPPRRPGSLRRTSSIDITRDPGSLDPVYLAGRARDLRTASDRTVTVLGTATLHAAAEMIARVVQHVEVDPPVPGLHLVGAPAMSGFRAAVDKAAPDLRRHRDLRYTLLDDVPVATLISGHALSAAGMLGSGTKSGYLPVADQCAGFVTGGLLMTSFEKGDPAVVTGPEAPDIDDPDDRWAWHDMAPLPLHGMRRRRRLDVYPERNSPEVLIDTMFRDSYVRADGAETIIHEYTIAAAVDTSSAIITHAQAVPRVLPWQECPGAVASAARIAGMRLDELHFRVRQELQGTSTCTHLNDALRSIADAAALIPLLDTD</sequence>
<gene>
    <name evidence="2" type="ORF">MHEC_06660</name>
</gene>
<evidence type="ECO:0008006" key="4">
    <source>
        <dbReference type="Google" id="ProtNLM"/>
    </source>
</evidence>
<evidence type="ECO:0000313" key="2">
    <source>
        <dbReference type="EMBL" id="BCO34233.1"/>
    </source>
</evidence>
<feature type="region of interest" description="Disordered" evidence="1">
    <location>
        <begin position="1"/>
        <end position="45"/>
    </location>
</feature>